<sequence>MVELGFIASGGRGLGLRGAALSGSVCNRRVQYVKTIRMAADDGGDADAVIETGSSPDLVVPPTSHQMNALKDLAIAVGVFGTLKVGLGPLGLSKFSGFVNPIGYYAAWLGLAYLPFVVNKDRRVDISSMETRKSTNTDLVAPEGFTNCSPPPRMEAKVYDCSPVELRNKFFTMAKSQPSTGYLSGDEENLTYAFVQTTPLMKYPDVISVQFLPSGQGKSTLAIFSTSIFGQSDVGKNKARVDEWLSKLD</sequence>
<dbReference type="EMBL" id="HBHW01022794">
    <property type="protein sequence ID" value="CAE0049468.1"/>
    <property type="molecule type" value="Transcribed_RNA"/>
</dbReference>
<organism evidence="2">
    <name type="scientific">Rhodosorus marinus</name>
    <dbReference type="NCBI Taxonomy" id="101924"/>
    <lineage>
        <taxon>Eukaryota</taxon>
        <taxon>Rhodophyta</taxon>
        <taxon>Stylonematophyceae</taxon>
        <taxon>Stylonematales</taxon>
        <taxon>Stylonemataceae</taxon>
        <taxon>Rhodosorus</taxon>
    </lineage>
</organism>
<dbReference type="AlphaFoldDB" id="A0A7S3EGA3"/>
<name>A0A7S3EGA3_9RHOD</name>
<accession>A0A7S3EGA3</accession>
<dbReference type="Pfam" id="PF07386">
    <property type="entry name" value="DUF1499"/>
    <property type="match status" value="1"/>
</dbReference>
<keyword evidence="1" id="KW-0812">Transmembrane</keyword>
<keyword evidence="1" id="KW-1133">Transmembrane helix</keyword>
<protein>
    <submittedName>
        <fullName evidence="2">Uncharacterized protein</fullName>
    </submittedName>
</protein>
<keyword evidence="1" id="KW-0472">Membrane</keyword>
<dbReference type="InterPro" id="IPR010865">
    <property type="entry name" value="DUF1499"/>
</dbReference>
<reference evidence="2" key="1">
    <citation type="submission" date="2021-01" db="EMBL/GenBank/DDBJ databases">
        <authorList>
            <person name="Corre E."/>
            <person name="Pelletier E."/>
            <person name="Niang G."/>
            <person name="Scheremetjew M."/>
            <person name="Finn R."/>
            <person name="Kale V."/>
            <person name="Holt S."/>
            <person name="Cochrane G."/>
            <person name="Meng A."/>
            <person name="Brown T."/>
            <person name="Cohen L."/>
        </authorList>
    </citation>
    <scope>NUCLEOTIDE SEQUENCE</scope>
    <source>
        <strain evidence="2">CCMP 769</strain>
    </source>
</reference>
<proteinExistence type="predicted"/>
<evidence type="ECO:0000256" key="1">
    <source>
        <dbReference type="SAM" id="Phobius"/>
    </source>
</evidence>
<gene>
    <name evidence="2" type="ORF">RMAR00112_LOCUS17467</name>
</gene>
<feature type="transmembrane region" description="Helical" evidence="1">
    <location>
        <begin position="73"/>
        <end position="92"/>
    </location>
</feature>
<evidence type="ECO:0000313" key="2">
    <source>
        <dbReference type="EMBL" id="CAE0049468.1"/>
    </source>
</evidence>
<feature type="transmembrane region" description="Helical" evidence="1">
    <location>
        <begin position="98"/>
        <end position="118"/>
    </location>
</feature>